<organism evidence="2">
    <name type="scientific">marine sediment metagenome</name>
    <dbReference type="NCBI Taxonomy" id="412755"/>
    <lineage>
        <taxon>unclassified sequences</taxon>
        <taxon>metagenomes</taxon>
        <taxon>ecological metagenomes</taxon>
    </lineage>
</organism>
<accession>X1N1U0</accession>
<dbReference type="AlphaFoldDB" id="X1N1U0"/>
<gene>
    <name evidence="2" type="ORF">S06H3_18111</name>
</gene>
<name>X1N1U0_9ZZZZ</name>
<protein>
    <recommendedName>
        <fullName evidence="3">HNH nuclease domain-containing protein</fullName>
    </recommendedName>
</protein>
<evidence type="ECO:0000256" key="1">
    <source>
        <dbReference type="SAM" id="MobiDB-lite"/>
    </source>
</evidence>
<evidence type="ECO:0000313" key="2">
    <source>
        <dbReference type="EMBL" id="GAI12554.1"/>
    </source>
</evidence>
<proteinExistence type="predicted"/>
<dbReference type="InterPro" id="IPR044925">
    <property type="entry name" value="His-Me_finger_sf"/>
</dbReference>
<sequence>MLVKTQLGFPDTPFVEIPLQRGMKTIVDPDWFDYLNGFHWYAKKSRGKWYACRKVRAGDKVYFIRMHRVIAATIPSEIPHHINDNSLDNRSANLQNMTYNERKRG</sequence>
<comment type="caution">
    <text evidence="2">The sequence shown here is derived from an EMBL/GenBank/DDBJ whole genome shotgun (WGS) entry which is preliminary data.</text>
</comment>
<dbReference type="EMBL" id="BARV01009123">
    <property type="protein sequence ID" value="GAI12554.1"/>
    <property type="molecule type" value="Genomic_DNA"/>
</dbReference>
<dbReference type="Gene3D" id="3.90.75.20">
    <property type="match status" value="1"/>
</dbReference>
<dbReference type="SUPFAM" id="SSF54060">
    <property type="entry name" value="His-Me finger endonucleases"/>
    <property type="match status" value="1"/>
</dbReference>
<evidence type="ECO:0008006" key="3">
    <source>
        <dbReference type="Google" id="ProtNLM"/>
    </source>
</evidence>
<feature type="region of interest" description="Disordered" evidence="1">
    <location>
        <begin position="85"/>
        <end position="105"/>
    </location>
</feature>
<feature type="compositionally biased region" description="Polar residues" evidence="1">
    <location>
        <begin position="85"/>
        <end position="99"/>
    </location>
</feature>
<reference evidence="2" key="1">
    <citation type="journal article" date="2014" name="Front. Microbiol.">
        <title>High frequency of phylogenetically diverse reductive dehalogenase-homologous genes in deep subseafloor sedimentary metagenomes.</title>
        <authorList>
            <person name="Kawai M."/>
            <person name="Futagami T."/>
            <person name="Toyoda A."/>
            <person name="Takaki Y."/>
            <person name="Nishi S."/>
            <person name="Hori S."/>
            <person name="Arai W."/>
            <person name="Tsubouchi T."/>
            <person name="Morono Y."/>
            <person name="Uchiyama I."/>
            <person name="Ito T."/>
            <person name="Fujiyama A."/>
            <person name="Inagaki F."/>
            <person name="Takami H."/>
        </authorList>
    </citation>
    <scope>NUCLEOTIDE SEQUENCE</scope>
    <source>
        <strain evidence="2">Expedition CK06-06</strain>
    </source>
</reference>